<dbReference type="GO" id="GO:0016593">
    <property type="term" value="C:Cdc73/Paf1 complex"/>
    <property type="evidence" value="ECO:0007669"/>
    <property type="project" value="InterPro"/>
</dbReference>
<reference evidence="5 6" key="1">
    <citation type="journal article" date="2023" name="Elife">
        <title>Identification of key yeast species and microbe-microbe interactions impacting larval growth of Drosophila in the wild.</title>
        <authorList>
            <person name="Mure A."/>
            <person name="Sugiura Y."/>
            <person name="Maeda R."/>
            <person name="Honda K."/>
            <person name="Sakurai N."/>
            <person name="Takahashi Y."/>
            <person name="Watada M."/>
            <person name="Katoh T."/>
            <person name="Gotoh A."/>
            <person name="Gotoh Y."/>
            <person name="Taniguchi I."/>
            <person name="Nakamura K."/>
            <person name="Hayashi T."/>
            <person name="Katayama T."/>
            <person name="Uemura T."/>
            <person name="Hattori Y."/>
        </authorList>
    </citation>
    <scope>NUCLEOTIDE SEQUENCE [LARGE SCALE GENOMIC DNA]</scope>
    <source>
        <strain evidence="5 6">KH-74</strain>
    </source>
</reference>
<accession>A0AAV5RTQ2</accession>
<dbReference type="GO" id="GO:0003682">
    <property type="term" value="F:chromatin binding"/>
    <property type="evidence" value="ECO:0007669"/>
    <property type="project" value="TreeGrafter"/>
</dbReference>
<dbReference type="AlphaFoldDB" id="A0AAV5RTQ2"/>
<organism evidence="5 6">
    <name type="scientific">Maudiozyma humilis</name>
    <name type="common">Sour dough yeast</name>
    <name type="synonym">Kazachstania humilis</name>
    <dbReference type="NCBI Taxonomy" id="51915"/>
    <lineage>
        <taxon>Eukaryota</taxon>
        <taxon>Fungi</taxon>
        <taxon>Dikarya</taxon>
        <taxon>Ascomycota</taxon>
        <taxon>Saccharomycotina</taxon>
        <taxon>Saccharomycetes</taxon>
        <taxon>Saccharomycetales</taxon>
        <taxon>Saccharomycetaceae</taxon>
        <taxon>Maudiozyma</taxon>
    </lineage>
</organism>
<evidence type="ECO:0000313" key="5">
    <source>
        <dbReference type="EMBL" id="GMM54810.1"/>
    </source>
</evidence>
<comment type="subcellular location">
    <subcellularLocation>
        <location evidence="1">Nucleus</location>
    </subcellularLocation>
</comment>
<dbReference type="GO" id="GO:0006368">
    <property type="term" value="P:transcription elongation by RNA polymerase II"/>
    <property type="evidence" value="ECO:0007669"/>
    <property type="project" value="InterPro"/>
</dbReference>
<feature type="compositionally biased region" description="Basic and acidic residues" evidence="4">
    <location>
        <begin position="143"/>
        <end position="152"/>
    </location>
</feature>
<evidence type="ECO:0000313" key="6">
    <source>
        <dbReference type="Proteomes" id="UP001377567"/>
    </source>
</evidence>
<evidence type="ECO:0000256" key="2">
    <source>
        <dbReference type="ARBA" id="ARBA00007560"/>
    </source>
</evidence>
<dbReference type="GO" id="GO:0000993">
    <property type="term" value="F:RNA polymerase II complex binding"/>
    <property type="evidence" value="ECO:0007669"/>
    <property type="project" value="TreeGrafter"/>
</dbReference>
<keyword evidence="6" id="KW-1185">Reference proteome</keyword>
<comment type="caution">
    <text evidence="5">The sequence shown here is derived from an EMBL/GenBank/DDBJ whole genome shotgun (WGS) entry which is preliminary data.</text>
</comment>
<keyword evidence="3" id="KW-0539">Nucleus</keyword>
<name>A0AAV5RTQ2_MAUHU</name>
<gene>
    <name evidence="5" type="ORF">DAKH74_014260</name>
</gene>
<dbReference type="InterPro" id="IPR007133">
    <property type="entry name" value="RNA_pol_II-assoc_Paf1"/>
</dbReference>
<dbReference type="Proteomes" id="UP001377567">
    <property type="component" value="Unassembled WGS sequence"/>
</dbReference>
<comment type="similarity">
    <text evidence="2">Belongs to the PAF1 family.</text>
</comment>
<protein>
    <submittedName>
        <fullName evidence="5">Paf1 protein</fullName>
    </submittedName>
</protein>
<evidence type="ECO:0000256" key="1">
    <source>
        <dbReference type="ARBA" id="ARBA00004123"/>
    </source>
</evidence>
<dbReference type="PANTHER" id="PTHR23188">
    <property type="entry name" value="RNA POLYMERASE II-ASSOCIATED FACTOR 1 HOMOLOG"/>
    <property type="match status" value="1"/>
</dbReference>
<feature type="compositionally biased region" description="Acidic residues" evidence="4">
    <location>
        <begin position="389"/>
        <end position="398"/>
    </location>
</feature>
<feature type="compositionally biased region" description="Basic and acidic residues" evidence="4">
    <location>
        <begin position="399"/>
        <end position="413"/>
    </location>
</feature>
<dbReference type="EMBL" id="BTGD01000003">
    <property type="protein sequence ID" value="GMM54810.1"/>
    <property type="molecule type" value="Genomic_DNA"/>
</dbReference>
<feature type="region of interest" description="Disordered" evidence="4">
    <location>
        <begin position="128"/>
        <end position="158"/>
    </location>
</feature>
<evidence type="ECO:0000256" key="4">
    <source>
        <dbReference type="SAM" id="MobiDB-lite"/>
    </source>
</evidence>
<sequence length="427" mass="48944">MSKKQEYLGKVRYFNSLPAPSVPPKLLNYVTKPEEEADAPQLVTSLYNKTNVTPLINLDNDLGMPLDLMNIPGLLNKNDTKLLYGFENVKLQPEDRVLLRDPRVDRLAKTDTSKVNFLRRTEYVISTNATGGSSSTSKKRARAIYEKGQNDRDQDDDSRLMSASEIVTQVENTFDSNTDDLSKLKHPVRRGLKAQRVWNLLPDTASMDENYFSLRLIGSAVLDKREKDKLALRTAIFRPVELEEDEWITMYTTDKQDSEVLGNNVEKVISEEADDNDTIDNKTFKFKRVRDFDMKQVQKTNDDGTLDTDQARLGELALIFNNERNVVYYKPLRARIELRRRRVNDVFKSIVRDNTIDQINISVRNPTTKEANAVDRLRMKYDPINFVPVDDDDEDEDNEHSITTDPSESKGEETTTTQNSQNSVESS</sequence>
<evidence type="ECO:0000256" key="3">
    <source>
        <dbReference type="ARBA" id="ARBA00023242"/>
    </source>
</evidence>
<feature type="compositionally biased region" description="Polar residues" evidence="4">
    <location>
        <begin position="414"/>
        <end position="427"/>
    </location>
</feature>
<feature type="region of interest" description="Disordered" evidence="4">
    <location>
        <begin position="385"/>
        <end position="427"/>
    </location>
</feature>
<dbReference type="Pfam" id="PF03985">
    <property type="entry name" value="Paf1"/>
    <property type="match status" value="1"/>
</dbReference>
<dbReference type="PANTHER" id="PTHR23188:SF12">
    <property type="entry name" value="RNA POLYMERASE II-ASSOCIATED FACTOR 1 HOMOLOG"/>
    <property type="match status" value="1"/>
</dbReference>
<proteinExistence type="inferred from homology"/>